<comment type="caution">
    <text evidence="1">The sequence shown here is derived from an EMBL/GenBank/DDBJ whole genome shotgun (WGS) entry which is preliminary data.</text>
</comment>
<dbReference type="Gene3D" id="2.160.10.10">
    <property type="entry name" value="Hexapeptide repeat proteins"/>
    <property type="match status" value="1"/>
</dbReference>
<evidence type="ECO:0000313" key="1">
    <source>
        <dbReference type="EMBL" id="RZT85951.1"/>
    </source>
</evidence>
<name>A0A4Q7UY99_PSEST</name>
<dbReference type="CDD" id="cd04645">
    <property type="entry name" value="LbH_gamma_CA_like"/>
    <property type="match status" value="1"/>
</dbReference>
<dbReference type="PANTHER" id="PTHR13061">
    <property type="entry name" value="DYNACTIN SUBUNIT P25"/>
    <property type="match status" value="1"/>
</dbReference>
<protein>
    <submittedName>
        <fullName evidence="1">Carbonic anhydrase/acetyltransferase-like protein (Isoleucine patch superfamily)</fullName>
    </submittedName>
</protein>
<dbReference type="InterPro" id="IPR050484">
    <property type="entry name" value="Transf_Hexapept/Carb_Anhydrase"/>
</dbReference>
<dbReference type="InterPro" id="IPR047324">
    <property type="entry name" value="LbH_gamma_CA-like"/>
</dbReference>
<sequence>MTENGAMIEINGKRPTVDPGAWVAPGAVVAGDVTLAEQVSIWFTCVLRGDFDAIRIGARTNIQDGTVVHADPGFPCSIGEGVSVGHRAVLHGCTVENDVLVGMGAIVMNGATVGAGTIVAAGAVITQGMQVPPGSLVAGVPAKVRKELGEDERNAIGLNSAGYLWLADQYREATT</sequence>
<proteinExistence type="predicted"/>
<evidence type="ECO:0000313" key="2">
    <source>
        <dbReference type="Proteomes" id="UP000291591"/>
    </source>
</evidence>
<dbReference type="AlphaFoldDB" id="A0A4Q7UY99"/>
<dbReference type="RefSeq" id="WP_165438345.1">
    <property type="nucleotide sequence ID" value="NZ_SHKL01000001.1"/>
</dbReference>
<keyword evidence="1" id="KW-0808">Transferase</keyword>
<dbReference type="SUPFAM" id="SSF51161">
    <property type="entry name" value="Trimeric LpxA-like enzymes"/>
    <property type="match status" value="1"/>
</dbReference>
<reference evidence="1 2" key="1">
    <citation type="submission" date="2019-02" db="EMBL/GenBank/DDBJ databases">
        <title>Sequencing the genomes of 1000 actinobacteria strains.</title>
        <authorList>
            <person name="Klenk H.-P."/>
        </authorList>
    </citation>
    <scope>NUCLEOTIDE SEQUENCE [LARGE SCALE GENOMIC DNA]</scope>
    <source>
        <strain evidence="1 2">DSM 45779</strain>
    </source>
</reference>
<dbReference type="PANTHER" id="PTHR13061:SF29">
    <property type="entry name" value="GAMMA CARBONIC ANHYDRASE-LIKE 1, MITOCHONDRIAL-RELATED"/>
    <property type="match status" value="1"/>
</dbReference>
<dbReference type="InterPro" id="IPR011004">
    <property type="entry name" value="Trimer_LpxA-like_sf"/>
</dbReference>
<dbReference type="GO" id="GO:0016740">
    <property type="term" value="F:transferase activity"/>
    <property type="evidence" value="ECO:0007669"/>
    <property type="project" value="UniProtKB-KW"/>
</dbReference>
<dbReference type="EMBL" id="SHKL01000001">
    <property type="protein sequence ID" value="RZT85951.1"/>
    <property type="molecule type" value="Genomic_DNA"/>
</dbReference>
<keyword evidence="2" id="KW-1185">Reference proteome</keyword>
<gene>
    <name evidence="1" type="ORF">EV383_2839</name>
</gene>
<dbReference type="Proteomes" id="UP000291591">
    <property type="component" value="Unassembled WGS sequence"/>
</dbReference>
<organism evidence="1 2">
    <name type="scientific">Pseudonocardia sediminis</name>
    <dbReference type="NCBI Taxonomy" id="1397368"/>
    <lineage>
        <taxon>Bacteria</taxon>
        <taxon>Bacillati</taxon>
        <taxon>Actinomycetota</taxon>
        <taxon>Actinomycetes</taxon>
        <taxon>Pseudonocardiales</taxon>
        <taxon>Pseudonocardiaceae</taxon>
        <taxon>Pseudonocardia</taxon>
    </lineage>
</organism>
<dbReference type="Pfam" id="PF00132">
    <property type="entry name" value="Hexapep"/>
    <property type="match status" value="1"/>
</dbReference>
<dbReference type="InterPro" id="IPR001451">
    <property type="entry name" value="Hexapep"/>
</dbReference>
<accession>A0A4Q7UY99</accession>